<dbReference type="InterPro" id="IPR036388">
    <property type="entry name" value="WH-like_DNA-bd_sf"/>
</dbReference>
<dbReference type="PANTHER" id="PTHR43712">
    <property type="entry name" value="PUTATIVE (AFU_ORTHOLOGUE AFUA_4G14580)-RELATED"/>
    <property type="match status" value="1"/>
</dbReference>
<dbReference type="InParanoid" id="A0A0C3BN46"/>
<name>A0A0C3BN46_PILCF</name>
<evidence type="ECO:0000256" key="3">
    <source>
        <dbReference type="ARBA" id="ARBA00022691"/>
    </source>
</evidence>
<dbReference type="PROSITE" id="PS51683">
    <property type="entry name" value="SAM_OMT_II"/>
    <property type="match status" value="1"/>
</dbReference>
<dbReference type="Gene3D" id="3.40.50.150">
    <property type="entry name" value="Vaccinia Virus protein VP39"/>
    <property type="match status" value="1"/>
</dbReference>
<keyword evidence="3" id="KW-0949">S-adenosyl-L-methionine</keyword>
<dbReference type="GO" id="GO:0046983">
    <property type="term" value="F:protein dimerization activity"/>
    <property type="evidence" value="ECO:0007669"/>
    <property type="project" value="InterPro"/>
</dbReference>
<dbReference type="EMBL" id="KN832978">
    <property type="protein sequence ID" value="KIM87903.1"/>
    <property type="molecule type" value="Genomic_DNA"/>
</dbReference>
<sequence>MSDHTNHSVPIAEQLLELVKSISKPDADPLVVWNTKIKIQNVCDSLLANVLGPLEHAIVMAESFHESTALYFVTTLGIADMIGNDGATLAELSKRADVEPQFLSVAMSCVMGRGYFEEVGRFGSRIYKNNELSQVLCENHPSSLKSAIGFIGDEGMRASSRLLDAARTTSPVDARQKKRPALSIAYNFSGSIFEWLSSSEDAFRGKRMGETMLQLHRMANFHVSEDYPWKELASPIVDIGGGIGTLEMSILQNECNSHLDFILFDLPKTIENARKVWSSQPPGLSSHVSFADGNFMASSLADTQIPPGNPTYIIRHVLHDWRDDEAVHILSNVRQAMQGQKMSHLLLVEMLLRPDSSRFVRLTSMQSLALNNGITRTQEEMEALLLRAGLKVARVTHMRAVDTVIEAVIDNHSELQATLIKRI</sequence>
<keyword evidence="2" id="KW-0808">Transferase</keyword>
<accession>A0A0C3BN46</accession>
<evidence type="ECO:0000256" key="1">
    <source>
        <dbReference type="ARBA" id="ARBA00022603"/>
    </source>
</evidence>
<dbReference type="InterPro" id="IPR036390">
    <property type="entry name" value="WH_DNA-bd_sf"/>
</dbReference>
<proteinExistence type="predicted"/>
<dbReference type="Proteomes" id="UP000054166">
    <property type="component" value="Unassembled WGS sequence"/>
</dbReference>
<keyword evidence="1" id="KW-0489">Methyltransferase</keyword>
<evidence type="ECO:0000256" key="2">
    <source>
        <dbReference type="ARBA" id="ARBA00022679"/>
    </source>
</evidence>
<protein>
    <recommendedName>
        <fullName evidence="4">O-methyltransferase C-terminal domain-containing protein</fullName>
    </recommendedName>
</protein>
<dbReference type="Gene3D" id="1.10.10.10">
    <property type="entry name" value="Winged helix-like DNA-binding domain superfamily/Winged helix DNA-binding domain"/>
    <property type="match status" value="1"/>
</dbReference>
<dbReference type="OrthoDB" id="1606438at2759"/>
<feature type="domain" description="O-methyltransferase C-terminal" evidence="4">
    <location>
        <begin position="188"/>
        <end position="390"/>
    </location>
</feature>
<organism evidence="5 6">
    <name type="scientific">Piloderma croceum (strain F 1598)</name>
    <dbReference type="NCBI Taxonomy" id="765440"/>
    <lineage>
        <taxon>Eukaryota</taxon>
        <taxon>Fungi</taxon>
        <taxon>Dikarya</taxon>
        <taxon>Basidiomycota</taxon>
        <taxon>Agaricomycotina</taxon>
        <taxon>Agaricomycetes</taxon>
        <taxon>Agaricomycetidae</taxon>
        <taxon>Atheliales</taxon>
        <taxon>Atheliaceae</taxon>
        <taxon>Piloderma</taxon>
    </lineage>
</organism>
<dbReference type="Pfam" id="PF00891">
    <property type="entry name" value="Methyltransf_2"/>
    <property type="match status" value="1"/>
</dbReference>
<dbReference type="SUPFAM" id="SSF53335">
    <property type="entry name" value="S-adenosyl-L-methionine-dependent methyltransferases"/>
    <property type="match status" value="1"/>
</dbReference>
<dbReference type="HOGENOM" id="CLU_005533_12_0_1"/>
<gene>
    <name evidence="5" type="ORF">PILCRDRAFT_814600</name>
</gene>
<dbReference type="GO" id="GO:0032259">
    <property type="term" value="P:methylation"/>
    <property type="evidence" value="ECO:0007669"/>
    <property type="project" value="UniProtKB-KW"/>
</dbReference>
<evidence type="ECO:0000259" key="4">
    <source>
        <dbReference type="Pfam" id="PF00891"/>
    </source>
</evidence>
<dbReference type="InterPro" id="IPR029063">
    <property type="entry name" value="SAM-dependent_MTases_sf"/>
</dbReference>
<dbReference type="InterPro" id="IPR016461">
    <property type="entry name" value="COMT-like"/>
</dbReference>
<dbReference type="GO" id="GO:0008171">
    <property type="term" value="F:O-methyltransferase activity"/>
    <property type="evidence" value="ECO:0007669"/>
    <property type="project" value="InterPro"/>
</dbReference>
<keyword evidence="6" id="KW-1185">Reference proteome</keyword>
<reference evidence="5 6" key="1">
    <citation type="submission" date="2014-04" db="EMBL/GenBank/DDBJ databases">
        <authorList>
            <consortium name="DOE Joint Genome Institute"/>
            <person name="Kuo A."/>
            <person name="Tarkka M."/>
            <person name="Buscot F."/>
            <person name="Kohler A."/>
            <person name="Nagy L.G."/>
            <person name="Floudas D."/>
            <person name="Copeland A."/>
            <person name="Barry K.W."/>
            <person name="Cichocki N."/>
            <person name="Veneault-Fourrey C."/>
            <person name="LaButti K."/>
            <person name="Lindquist E.A."/>
            <person name="Lipzen A."/>
            <person name="Lundell T."/>
            <person name="Morin E."/>
            <person name="Murat C."/>
            <person name="Sun H."/>
            <person name="Tunlid A."/>
            <person name="Henrissat B."/>
            <person name="Grigoriev I.V."/>
            <person name="Hibbett D.S."/>
            <person name="Martin F."/>
            <person name="Nordberg H.P."/>
            <person name="Cantor M.N."/>
            <person name="Hua S.X."/>
        </authorList>
    </citation>
    <scope>NUCLEOTIDE SEQUENCE [LARGE SCALE GENOMIC DNA]</scope>
    <source>
        <strain evidence="5 6">F 1598</strain>
    </source>
</reference>
<evidence type="ECO:0000313" key="6">
    <source>
        <dbReference type="Proteomes" id="UP000054166"/>
    </source>
</evidence>
<dbReference type="AlphaFoldDB" id="A0A0C3BN46"/>
<reference evidence="6" key="2">
    <citation type="submission" date="2015-01" db="EMBL/GenBank/DDBJ databases">
        <title>Evolutionary Origins and Diversification of the Mycorrhizal Mutualists.</title>
        <authorList>
            <consortium name="DOE Joint Genome Institute"/>
            <consortium name="Mycorrhizal Genomics Consortium"/>
            <person name="Kohler A."/>
            <person name="Kuo A."/>
            <person name="Nagy L.G."/>
            <person name="Floudas D."/>
            <person name="Copeland A."/>
            <person name="Barry K.W."/>
            <person name="Cichocki N."/>
            <person name="Veneault-Fourrey C."/>
            <person name="LaButti K."/>
            <person name="Lindquist E.A."/>
            <person name="Lipzen A."/>
            <person name="Lundell T."/>
            <person name="Morin E."/>
            <person name="Murat C."/>
            <person name="Riley R."/>
            <person name="Ohm R."/>
            <person name="Sun H."/>
            <person name="Tunlid A."/>
            <person name="Henrissat B."/>
            <person name="Grigoriev I.V."/>
            <person name="Hibbett D.S."/>
            <person name="Martin F."/>
        </authorList>
    </citation>
    <scope>NUCLEOTIDE SEQUENCE [LARGE SCALE GENOMIC DNA]</scope>
    <source>
        <strain evidence="6">F 1598</strain>
    </source>
</reference>
<dbReference type="SUPFAM" id="SSF46785">
    <property type="entry name" value="Winged helix' DNA-binding domain"/>
    <property type="match status" value="1"/>
</dbReference>
<evidence type="ECO:0000313" key="5">
    <source>
        <dbReference type="EMBL" id="KIM87903.1"/>
    </source>
</evidence>
<dbReference type="STRING" id="765440.A0A0C3BN46"/>
<dbReference type="PANTHER" id="PTHR43712:SF2">
    <property type="entry name" value="O-METHYLTRANSFERASE CICE"/>
    <property type="match status" value="1"/>
</dbReference>
<dbReference type="InterPro" id="IPR001077">
    <property type="entry name" value="COMT_C"/>
</dbReference>